<keyword evidence="4 10" id="KW-0808">Transferase</keyword>
<dbReference type="SUPFAM" id="SSF54373">
    <property type="entry name" value="FAD-linked reductases, C-terminal domain"/>
    <property type="match status" value="1"/>
</dbReference>
<dbReference type="InterPro" id="IPR017610">
    <property type="entry name" value="tRNA_S-uridine_synth_MnmC_C"/>
</dbReference>
<comment type="caution">
    <text evidence="13">The sequence shown here is derived from an EMBL/GenBank/DDBJ whole genome shotgun (WGS) entry which is preliminary data.</text>
</comment>
<feature type="region of interest" description="FAD-dependent cmnm(5)s(2)U34 oxidoreductase" evidence="10">
    <location>
        <begin position="270"/>
        <end position="617"/>
    </location>
</feature>
<comment type="similarity">
    <text evidence="10">In the N-terminal section; belongs to the methyltransferase superfamily. tRNA (mnm(5)s(2)U34)-methyltransferase family.</text>
</comment>
<keyword evidence="9 10" id="KW-0511">Multifunctional enzyme</keyword>
<evidence type="ECO:0000259" key="12">
    <source>
        <dbReference type="Pfam" id="PF05430"/>
    </source>
</evidence>
<evidence type="ECO:0000256" key="3">
    <source>
        <dbReference type="ARBA" id="ARBA00022630"/>
    </source>
</evidence>
<dbReference type="GO" id="GO:0050660">
    <property type="term" value="F:flavin adenine dinucleotide binding"/>
    <property type="evidence" value="ECO:0007669"/>
    <property type="project" value="UniProtKB-UniRule"/>
</dbReference>
<feature type="domain" description="MnmC-like methyltransferase" evidence="12">
    <location>
        <begin position="121"/>
        <end position="243"/>
    </location>
</feature>
<keyword evidence="6 10" id="KW-0819">tRNA processing</keyword>
<dbReference type="InterPro" id="IPR047785">
    <property type="entry name" value="tRNA_MNMC2"/>
</dbReference>
<dbReference type="GO" id="GO:0002097">
    <property type="term" value="P:tRNA wobble base modification"/>
    <property type="evidence" value="ECO:0007669"/>
    <property type="project" value="UniProtKB-UniRule"/>
</dbReference>
<dbReference type="AlphaFoldDB" id="A0A1E7RGB7"/>
<keyword evidence="8 10" id="KW-0560">Oxidoreductase</keyword>
<name>A0A1E7RGB7_9GAMM</name>
<dbReference type="Pfam" id="PF05430">
    <property type="entry name" value="Methyltransf_30"/>
    <property type="match status" value="1"/>
</dbReference>
<keyword evidence="1 10" id="KW-0963">Cytoplasm</keyword>
<dbReference type="Gene3D" id="3.40.50.150">
    <property type="entry name" value="Vaccinia Virus protein VP39"/>
    <property type="match status" value="1"/>
</dbReference>
<dbReference type="EC" id="1.5.-.-" evidence="10"/>
<dbReference type="Gene3D" id="3.30.9.10">
    <property type="entry name" value="D-Amino Acid Oxidase, subunit A, domain 2"/>
    <property type="match status" value="1"/>
</dbReference>
<sequence>MNLKFPAITLADPEWQTVDEVEIPVSRQFGDVYFSKANGLLETRHVFLNGNDLSERLANLQPQQYFSVGETGFGTGLNFLALWQLWQQVRPDNQSHLHFISVEKYPLSLQDLKRALTVWNELKPLADQLIEHYPLPLAGCHRLNFPDERISVDLWLGDAAHCFPLIQSTQPVHAWFLDGFAPSCNPELWQEQIFQHIMRLSAEGTTFASFSVAGVLKRALRSYGVKITRPKGFGHKREMLKAVWQHATEDSPVQITPVNTVKVPQNIAIIGAGIAGLNCAWAFAQRGIQVTIFEKTQPLAGGSGNPLALLNPKLGSIDNIATHLMSVSWQYAINFYKNFQAFRSLQVYQLHDKNIEQIEQMVNDYPQDIYAWQSTDLSVLPASLLHFAGGLFPHKFAQQVLAHPLIDLKITEIQSITSTENHVTLHDTQQGYTADHLIACNALSLQQLFPETVQLKPIRGQISWTDLKTPLSDQHLTTGFSYGGYAIPYNANTLIFGASFLQNQTETDVRIADHQHNFELMQHALPELATQLTNIKNWQGRASLRAQSPDYLPLVGQITPEQPCCHALAGLGSKGFLFSPLCSEIIAAQILGEALPIPSVLAQRLRVQRFKKKVKQL</sequence>
<dbReference type="InterPro" id="IPR023032">
    <property type="entry name" value="tRNA_MAMT_biosynth_bifunc_MnmC"/>
</dbReference>
<evidence type="ECO:0000259" key="11">
    <source>
        <dbReference type="Pfam" id="PF01266"/>
    </source>
</evidence>
<dbReference type="InterPro" id="IPR008471">
    <property type="entry name" value="MnmC-like_methylTransf"/>
</dbReference>
<dbReference type="PANTHER" id="PTHR13847:SF283">
    <property type="entry name" value="TRNA 5-METHYLAMINOMETHYL-2-THIOURIDINE BIOSYNTHESIS BIFUNCTIONAL PROTEIN MNMC"/>
    <property type="match status" value="1"/>
</dbReference>
<evidence type="ECO:0000256" key="7">
    <source>
        <dbReference type="ARBA" id="ARBA00022827"/>
    </source>
</evidence>
<evidence type="ECO:0000256" key="6">
    <source>
        <dbReference type="ARBA" id="ARBA00022694"/>
    </source>
</evidence>
<dbReference type="SUPFAM" id="SSF51971">
    <property type="entry name" value="Nucleotide-binding domain"/>
    <property type="match status" value="1"/>
</dbReference>
<dbReference type="GO" id="GO:0016645">
    <property type="term" value="F:oxidoreductase activity, acting on the CH-NH group of donors"/>
    <property type="evidence" value="ECO:0007669"/>
    <property type="project" value="InterPro"/>
</dbReference>
<comment type="cofactor">
    <cofactor evidence="10">
        <name>FAD</name>
        <dbReference type="ChEBI" id="CHEBI:57692"/>
    </cofactor>
</comment>
<dbReference type="Gene3D" id="3.50.50.60">
    <property type="entry name" value="FAD/NAD(P)-binding domain"/>
    <property type="match status" value="1"/>
</dbReference>
<dbReference type="InterPro" id="IPR036188">
    <property type="entry name" value="FAD/NAD-bd_sf"/>
</dbReference>
<organism evidence="13 14">
    <name type="scientific">Acinetobacter qingfengensis</name>
    <dbReference type="NCBI Taxonomy" id="1262585"/>
    <lineage>
        <taxon>Bacteria</taxon>
        <taxon>Pseudomonadati</taxon>
        <taxon>Pseudomonadota</taxon>
        <taxon>Gammaproteobacteria</taxon>
        <taxon>Moraxellales</taxon>
        <taxon>Moraxellaceae</taxon>
        <taxon>Acinetobacter</taxon>
    </lineage>
</organism>
<dbReference type="GO" id="GO:0004808">
    <property type="term" value="F:tRNA (5-methylaminomethyl-2-thiouridylate)(34)-methyltransferase activity"/>
    <property type="evidence" value="ECO:0007669"/>
    <property type="project" value="UniProtKB-EC"/>
</dbReference>
<evidence type="ECO:0000313" key="14">
    <source>
        <dbReference type="Proteomes" id="UP000185895"/>
    </source>
</evidence>
<keyword evidence="3 10" id="KW-0285">Flavoprotein</keyword>
<evidence type="ECO:0000256" key="4">
    <source>
        <dbReference type="ARBA" id="ARBA00022679"/>
    </source>
</evidence>
<dbReference type="GO" id="GO:0032259">
    <property type="term" value="P:methylation"/>
    <property type="evidence" value="ECO:0007669"/>
    <property type="project" value="UniProtKB-KW"/>
</dbReference>
<dbReference type="EC" id="2.1.1.61" evidence="10"/>
<dbReference type="HAMAP" id="MF_01102">
    <property type="entry name" value="MnmC"/>
    <property type="match status" value="1"/>
</dbReference>
<comment type="similarity">
    <text evidence="10">In the C-terminal section; belongs to the DAO family.</text>
</comment>
<dbReference type="Proteomes" id="UP000185895">
    <property type="component" value="Unassembled WGS sequence"/>
</dbReference>
<accession>A0A1E7RGB7</accession>
<feature type="region of interest" description="tRNA (mnm(5)s(2)U34)-methyltransferase" evidence="10">
    <location>
        <begin position="1"/>
        <end position="245"/>
    </location>
</feature>
<keyword evidence="7 10" id="KW-0274">FAD</keyword>
<keyword evidence="5 10" id="KW-0949">S-adenosyl-L-methionine</keyword>
<comment type="catalytic activity">
    <reaction evidence="10">
        <text>5-aminomethyl-2-thiouridine(34) in tRNA + S-adenosyl-L-methionine = 5-methylaminomethyl-2-thiouridine(34) in tRNA + S-adenosyl-L-homocysteine + H(+)</text>
        <dbReference type="Rhea" id="RHEA:19569"/>
        <dbReference type="Rhea" id="RHEA-COMP:10195"/>
        <dbReference type="Rhea" id="RHEA-COMP:10197"/>
        <dbReference type="ChEBI" id="CHEBI:15378"/>
        <dbReference type="ChEBI" id="CHEBI:57856"/>
        <dbReference type="ChEBI" id="CHEBI:59789"/>
        <dbReference type="ChEBI" id="CHEBI:74454"/>
        <dbReference type="ChEBI" id="CHEBI:74455"/>
        <dbReference type="EC" id="2.1.1.61"/>
    </reaction>
</comment>
<evidence type="ECO:0000313" key="13">
    <source>
        <dbReference type="EMBL" id="OEY98215.1"/>
    </source>
</evidence>
<dbReference type="NCBIfam" id="NF033855">
    <property type="entry name" value="tRNA_MNMC2"/>
    <property type="match status" value="1"/>
</dbReference>
<protein>
    <recommendedName>
        <fullName evidence="10">tRNA 5-methylaminomethyl-2-thiouridine biosynthesis bifunctional protein MnmC</fullName>
        <shortName evidence="10">tRNA mnm(5)s(2)U biosynthesis bifunctional protein</shortName>
    </recommendedName>
    <domain>
        <recommendedName>
            <fullName evidence="10">tRNA (mnm(5)s(2)U34)-methyltransferase</fullName>
            <ecNumber evidence="10">2.1.1.61</ecNumber>
        </recommendedName>
    </domain>
    <domain>
        <recommendedName>
            <fullName evidence="10">FAD-dependent cmnm(5)s(2)U34 oxidoreductase</fullName>
            <ecNumber evidence="10">1.5.-.-</ecNumber>
        </recommendedName>
    </domain>
</protein>
<evidence type="ECO:0000256" key="10">
    <source>
        <dbReference type="HAMAP-Rule" id="MF_01102"/>
    </source>
</evidence>
<keyword evidence="14" id="KW-1185">Reference proteome</keyword>
<dbReference type="NCBIfam" id="TIGR03197">
    <property type="entry name" value="MnmC_Cterm"/>
    <property type="match status" value="1"/>
</dbReference>
<dbReference type="InterPro" id="IPR029063">
    <property type="entry name" value="SAM-dependent_MTases_sf"/>
</dbReference>
<comment type="function">
    <text evidence="10">Catalyzes the last two steps in the biosynthesis of 5-methylaminomethyl-2-thiouridine (mnm(5)s(2)U) at the wobble position (U34) in tRNA. Catalyzes the FAD-dependent demodification of cmnm(5)s(2)U34 to nm(5)s(2)U34, followed by the transfer of a methyl group from S-adenosyl-L-methionine to nm(5)s(2)U34, to form mnm(5)s(2)U34.</text>
</comment>
<evidence type="ECO:0000256" key="9">
    <source>
        <dbReference type="ARBA" id="ARBA00023268"/>
    </source>
</evidence>
<evidence type="ECO:0000256" key="8">
    <source>
        <dbReference type="ARBA" id="ARBA00023002"/>
    </source>
</evidence>
<dbReference type="PANTHER" id="PTHR13847">
    <property type="entry name" value="SARCOSINE DEHYDROGENASE-RELATED"/>
    <property type="match status" value="1"/>
</dbReference>
<evidence type="ECO:0000256" key="2">
    <source>
        <dbReference type="ARBA" id="ARBA00022603"/>
    </source>
</evidence>
<dbReference type="GO" id="GO:0005737">
    <property type="term" value="C:cytoplasm"/>
    <property type="evidence" value="ECO:0007669"/>
    <property type="project" value="UniProtKB-SubCell"/>
</dbReference>
<evidence type="ECO:0000256" key="1">
    <source>
        <dbReference type="ARBA" id="ARBA00022490"/>
    </source>
</evidence>
<reference evidence="13 14" key="1">
    <citation type="submission" date="2016-09" db="EMBL/GenBank/DDBJ databases">
        <authorList>
            <person name="Capua I."/>
            <person name="De Benedictis P."/>
            <person name="Joannis T."/>
            <person name="Lombin L.H."/>
            <person name="Cattoli G."/>
        </authorList>
    </citation>
    <scope>NUCLEOTIDE SEQUENCE [LARGE SCALE GENOMIC DNA]</scope>
    <source>
        <strain evidence="13 14">ANC 4671</strain>
    </source>
</reference>
<dbReference type="Pfam" id="PF01266">
    <property type="entry name" value="DAO"/>
    <property type="match status" value="1"/>
</dbReference>
<keyword evidence="2 10" id="KW-0489">Methyltransferase</keyword>
<evidence type="ECO:0000256" key="5">
    <source>
        <dbReference type="ARBA" id="ARBA00022691"/>
    </source>
</evidence>
<dbReference type="EMBL" id="MKKK01000001">
    <property type="protein sequence ID" value="OEY98215.1"/>
    <property type="molecule type" value="Genomic_DNA"/>
</dbReference>
<comment type="subcellular location">
    <subcellularLocation>
        <location evidence="10">Cytoplasm</location>
    </subcellularLocation>
</comment>
<gene>
    <name evidence="10" type="primary">mnmC</name>
    <name evidence="13" type="ORF">BJI46_00505</name>
</gene>
<proteinExistence type="inferred from homology"/>
<dbReference type="STRING" id="1262585.BJI46_00505"/>
<dbReference type="InterPro" id="IPR006076">
    <property type="entry name" value="FAD-dep_OxRdtase"/>
</dbReference>
<feature type="domain" description="FAD dependent oxidoreductase" evidence="11">
    <location>
        <begin position="267"/>
        <end position="588"/>
    </location>
</feature>